<dbReference type="InterPro" id="IPR019301">
    <property type="entry name" value="Flagellar_prot_FlgJ_N"/>
</dbReference>
<reference evidence="2 3" key="1">
    <citation type="submission" date="2019-04" db="EMBL/GenBank/DDBJ databases">
        <title>Rhizobium terrae sp. nov., isolated from a paddy soil.</title>
        <authorList>
            <person name="Lin S.-Y."/>
            <person name="Hameed A."/>
            <person name="Huang H.-I."/>
            <person name="Young C.-C."/>
        </authorList>
    </citation>
    <scope>NUCLEOTIDE SEQUENCE [LARGE SCALE GENOMIC DNA]</scope>
    <source>
        <strain evidence="2 3">CC-HIH110</strain>
    </source>
</reference>
<gene>
    <name evidence="2" type="ORF">E6C51_08370</name>
</gene>
<dbReference type="Pfam" id="PF10135">
    <property type="entry name" value="Rod-binding"/>
    <property type="match status" value="1"/>
</dbReference>
<sequence length="199" mass="21231">MAISPSSDLVMDVVRAADPSAMAEAQQKLQSAKASLQASRLNEKNAGFEVAMNTMNSAAADAGLGNRATNAIKTEDIPKPYRQYEGVVLQNFISSMLPKDSEAVFGKGNAGEIWKSMMAEQIGNTIAERGGLGIAKQMYAEELSKIRNKGAQNVTTGAADKHLSQLRLDEIERKALGFDKANENKFGQVFASSIGSTTA</sequence>
<proteinExistence type="predicted"/>
<name>A0A4S3ZY58_9HYPH</name>
<accession>A0A4S3ZY58</accession>
<evidence type="ECO:0000313" key="2">
    <source>
        <dbReference type="EMBL" id="THF50852.1"/>
    </source>
</evidence>
<dbReference type="Proteomes" id="UP000310754">
    <property type="component" value="Unassembled WGS sequence"/>
</dbReference>
<comment type="caution">
    <text evidence="2">The sequence shown here is derived from an EMBL/GenBank/DDBJ whole genome shotgun (WGS) entry which is preliminary data.</text>
</comment>
<keyword evidence="3" id="KW-1185">Reference proteome</keyword>
<evidence type="ECO:0000313" key="3">
    <source>
        <dbReference type="Proteomes" id="UP000310754"/>
    </source>
</evidence>
<organism evidence="2 3">
    <name type="scientific">Allorhizobium terrae</name>
    <dbReference type="NCBI Taxonomy" id="1848972"/>
    <lineage>
        <taxon>Bacteria</taxon>
        <taxon>Pseudomonadati</taxon>
        <taxon>Pseudomonadota</taxon>
        <taxon>Alphaproteobacteria</taxon>
        <taxon>Hyphomicrobiales</taxon>
        <taxon>Rhizobiaceae</taxon>
        <taxon>Rhizobium/Agrobacterium group</taxon>
        <taxon>Allorhizobium</taxon>
    </lineage>
</organism>
<dbReference type="AlphaFoldDB" id="A0A4S3ZY58"/>
<evidence type="ECO:0000259" key="1">
    <source>
        <dbReference type="Pfam" id="PF10135"/>
    </source>
</evidence>
<protein>
    <submittedName>
        <fullName evidence="2">Rod-binding protein</fullName>
    </submittedName>
</protein>
<dbReference type="EMBL" id="SSOA01000003">
    <property type="protein sequence ID" value="THF50852.1"/>
    <property type="molecule type" value="Genomic_DNA"/>
</dbReference>
<feature type="domain" description="Flagellar protein FlgJ N-terminal" evidence="1">
    <location>
        <begin position="100"/>
        <end position="140"/>
    </location>
</feature>